<feature type="chain" id="PRO_5045364735" description="Alpha/beta hydrolase fold-3 domain-containing protein" evidence="2">
    <location>
        <begin position="22"/>
        <end position="461"/>
    </location>
</feature>
<name>A0ABQ8K9Z1_9APHY</name>
<reference evidence="4 5" key="1">
    <citation type="journal article" date="2021" name="Environ. Microbiol.">
        <title>Gene family expansions and transcriptome signatures uncover fungal adaptations to wood decay.</title>
        <authorList>
            <person name="Hage H."/>
            <person name="Miyauchi S."/>
            <person name="Viragh M."/>
            <person name="Drula E."/>
            <person name="Min B."/>
            <person name="Chaduli D."/>
            <person name="Navarro D."/>
            <person name="Favel A."/>
            <person name="Norest M."/>
            <person name="Lesage-Meessen L."/>
            <person name="Balint B."/>
            <person name="Merenyi Z."/>
            <person name="de Eugenio L."/>
            <person name="Morin E."/>
            <person name="Martinez A.T."/>
            <person name="Baldrian P."/>
            <person name="Stursova M."/>
            <person name="Martinez M.J."/>
            <person name="Novotny C."/>
            <person name="Magnuson J.K."/>
            <person name="Spatafora J.W."/>
            <person name="Maurice S."/>
            <person name="Pangilinan J."/>
            <person name="Andreopoulos W."/>
            <person name="LaButti K."/>
            <person name="Hundley H."/>
            <person name="Na H."/>
            <person name="Kuo A."/>
            <person name="Barry K."/>
            <person name="Lipzen A."/>
            <person name="Henrissat B."/>
            <person name="Riley R."/>
            <person name="Ahrendt S."/>
            <person name="Nagy L.G."/>
            <person name="Grigoriev I.V."/>
            <person name="Martin F."/>
            <person name="Rosso M.N."/>
        </authorList>
    </citation>
    <scope>NUCLEOTIDE SEQUENCE [LARGE SCALE GENOMIC DNA]</scope>
    <source>
        <strain evidence="4 5">CIRM-BRFM 1785</strain>
    </source>
</reference>
<evidence type="ECO:0000256" key="2">
    <source>
        <dbReference type="SAM" id="SignalP"/>
    </source>
</evidence>
<dbReference type="RefSeq" id="XP_047776821.1">
    <property type="nucleotide sequence ID" value="XM_047921690.1"/>
</dbReference>
<evidence type="ECO:0000256" key="1">
    <source>
        <dbReference type="ARBA" id="ARBA00022801"/>
    </source>
</evidence>
<dbReference type="InterPro" id="IPR050300">
    <property type="entry name" value="GDXG_lipolytic_enzyme"/>
</dbReference>
<evidence type="ECO:0000259" key="3">
    <source>
        <dbReference type="Pfam" id="PF07859"/>
    </source>
</evidence>
<protein>
    <recommendedName>
        <fullName evidence="3">Alpha/beta hydrolase fold-3 domain-containing protein</fullName>
    </recommendedName>
</protein>
<keyword evidence="1" id="KW-0378">Hydrolase</keyword>
<dbReference type="Gene3D" id="3.40.50.1820">
    <property type="entry name" value="alpha/beta hydrolase"/>
    <property type="match status" value="1"/>
</dbReference>
<dbReference type="GeneID" id="72002422"/>
<dbReference type="Proteomes" id="UP000814176">
    <property type="component" value="Unassembled WGS sequence"/>
</dbReference>
<dbReference type="InterPro" id="IPR029058">
    <property type="entry name" value="AB_hydrolase_fold"/>
</dbReference>
<organism evidence="4 5">
    <name type="scientific">Rhodofomes roseus</name>
    <dbReference type="NCBI Taxonomy" id="34475"/>
    <lineage>
        <taxon>Eukaryota</taxon>
        <taxon>Fungi</taxon>
        <taxon>Dikarya</taxon>
        <taxon>Basidiomycota</taxon>
        <taxon>Agaricomycotina</taxon>
        <taxon>Agaricomycetes</taxon>
        <taxon>Polyporales</taxon>
        <taxon>Rhodofomes</taxon>
    </lineage>
</organism>
<dbReference type="PANTHER" id="PTHR48081">
    <property type="entry name" value="AB HYDROLASE SUPERFAMILY PROTEIN C4A8.06C"/>
    <property type="match status" value="1"/>
</dbReference>
<dbReference type="Pfam" id="PF07859">
    <property type="entry name" value="Abhydrolase_3"/>
    <property type="match status" value="1"/>
</dbReference>
<proteinExistence type="predicted"/>
<dbReference type="PANTHER" id="PTHR48081:SF8">
    <property type="entry name" value="ALPHA_BETA HYDROLASE FOLD-3 DOMAIN-CONTAINING PROTEIN-RELATED"/>
    <property type="match status" value="1"/>
</dbReference>
<evidence type="ECO:0000313" key="4">
    <source>
        <dbReference type="EMBL" id="KAH9834165.1"/>
    </source>
</evidence>
<dbReference type="InterPro" id="IPR013094">
    <property type="entry name" value="AB_hydrolase_3"/>
</dbReference>
<gene>
    <name evidence="4" type="ORF">C8Q71DRAFT_725354</name>
</gene>
<keyword evidence="2" id="KW-0732">Signal</keyword>
<feature type="signal peptide" evidence="2">
    <location>
        <begin position="1"/>
        <end position="21"/>
    </location>
</feature>
<sequence>MSVPLSTHIYFALLLPWLVIRRTIKYHVHGPPHPAWGLDLDLVCSSARLYFSLAQRHMREVILEADVQAPPAPDDSTPQFIEDAWRLKRRAHQFAGVGTRVEPVRLRGVADEWRRGVALVGAPAVRAVDVPGFWVVGAESDVQPEGPARNGERVIMYLPGGGIHPMTSPVSYGLALATDLRVLAVTYRSAKSASSAFPAQLLDALAGYVHLVSLGFRPSDIILVGESAGAFAILALMRYLGELRADASSTVRPGMVGAVAIVSVPEDPQPACNLARFDHPEIETDYRLPHYRKRVVPALARHFALERLHESLYFCPALARPEQHAFAHLLTPDAAHNGTGTCGKVAGGEEEGEDAGPVEVWVQFGDCELFADDMRRLVEAMRAEGVRVRSDEVWGGLHADAVIRRSARLARAGVREAVRRKVCPWRRNSGVQLGKEDEDENGSWGLLVKVVKEMARMQPEA</sequence>
<keyword evidence="5" id="KW-1185">Reference proteome</keyword>
<feature type="domain" description="Alpha/beta hydrolase fold-3" evidence="3">
    <location>
        <begin position="173"/>
        <end position="243"/>
    </location>
</feature>
<dbReference type="EMBL" id="JADCUA010000016">
    <property type="protein sequence ID" value="KAH9834165.1"/>
    <property type="molecule type" value="Genomic_DNA"/>
</dbReference>
<dbReference type="SUPFAM" id="SSF53474">
    <property type="entry name" value="alpha/beta-Hydrolases"/>
    <property type="match status" value="1"/>
</dbReference>
<evidence type="ECO:0000313" key="5">
    <source>
        <dbReference type="Proteomes" id="UP000814176"/>
    </source>
</evidence>
<comment type="caution">
    <text evidence="4">The sequence shown here is derived from an EMBL/GenBank/DDBJ whole genome shotgun (WGS) entry which is preliminary data.</text>
</comment>
<accession>A0ABQ8K9Z1</accession>